<keyword evidence="3" id="KW-1003">Cell membrane</keyword>
<name>A0A9D2EDP8_9MICO</name>
<evidence type="ECO:0000256" key="4">
    <source>
        <dbReference type="ARBA" id="ARBA00023136"/>
    </source>
</evidence>
<dbReference type="SUPFAM" id="SSF53850">
    <property type="entry name" value="Periplasmic binding protein-like II"/>
    <property type="match status" value="1"/>
</dbReference>
<dbReference type="Gene3D" id="3.40.190.10">
    <property type="entry name" value="Periplasmic binding protein-like II"/>
    <property type="match status" value="1"/>
</dbReference>
<evidence type="ECO:0000259" key="6">
    <source>
        <dbReference type="Pfam" id="PF04069"/>
    </source>
</evidence>
<accession>A0A9D2EDP8</accession>
<evidence type="ECO:0000256" key="3">
    <source>
        <dbReference type="ARBA" id="ARBA00022475"/>
    </source>
</evidence>
<feature type="region of interest" description="Disordered" evidence="5">
    <location>
        <begin position="52"/>
        <end position="72"/>
    </location>
</feature>
<dbReference type="GO" id="GO:0031460">
    <property type="term" value="P:glycine betaine transport"/>
    <property type="evidence" value="ECO:0007669"/>
    <property type="project" value="TreeGrafter"/>
</dbReference>
<gene>
    <name evidence="7" type="ORF">H9815_06605</name>
</gene>
<dbReference type="Proteomes" id="UP000824037">
    <property type="component" value="Unassembled WGS sequence"/>
</dbReference>
<reference evidence="7" key="1">
    <citation type="journal article" date="2021" name="PeerJ">
        <title>Extensive microbial diversity within the chicken gut microbiome revealed by metagenomics and culture.</title>
        <authorList>
            <person name="Gilroy R."/>
            <person name="Ravi A."/>
            <person name="Getino M."/>
            <person name="Pursley I."/>
            <person name="Horton D.L."/>
            <person name="Alikhan N.F."/>
            <person name="Baker D."/>
            <person name="Gharbi K."/>
            <person name="Hall N."/>
            <person name="Watson M."/>
            <person name="Adriaenssens E.M."/>
            <person name="Foster-Nyarko E."/>
            <person name="Jarju S."/>
            <person name="Secka A."/>
            <person name="Antonio M."/>
            <person name="Oren A."/>
            <person name="Chaudhuri R.R."/>
            <person name="La Ragione R."/>
            <person name="Hildebrand F."/>
            <person name="Pallen M.J."/>
        </authorList>
    </citation>
    <scope>NUCLEOTIDE SEQUENCE</scope>
    <source>
        <strain evidence="7">ChiGjej4B4-7305</strain>
    </source>
</reference>
<dbReference type="GO" id="GO:0043190">
    <property type="term" value="C:ATP-binding cassette (ABC) transporter complex"/>
    <property type="evidence" value="ECO:0007669"/>
    <property type="project" value="InterPro"/>
</dbReference>
<dbReference type="PANTHER" id="PTHR47737:SF1">
    <property type="entry name" value="GLYCINE BETAINE_PROLINE BETAINE TRANSPORT SYSTEM PERMEASE PROTEIN PROW"/>
    <property type="match status" value="1"/>
</dbReference>
<protein>
    <submittedName>
        <fullName evidence="7">Glycine betaine ABC transporter substrate-binding protein</fullName>
    </submittedName>
</protein>
<evidence type="ECO:0000256" key="5">
    <source>
        <dbReference type="SAM" id="MobiDB-lite"/>
    </source>
</evidence>
<evidence type="ECO:0000256" key="2">
    <source>
        <dbReference type="ARBA" id="ARBA00022448"/>
    </source>
</evidence>
<reference evidence="7" key="2">
    <citation type="submission" date="2021-04" db="EMBL/GenBank/DDBJ databases">
        <authorList>
            <person name="Gilroy R."/>
        </authorList>
    </citation>
    <scope>NUCLEOTIDE SEQUENCE</scope>
    <source>
        <strain evidence="7">ChiGjej4B4-7305</strain>
    </source>
</reference>
<keyword evidence="4" id="KW-0472">Membrane</keyword>
<feature type="compositionally biased region" description="Acidic residues" evidence="5">
    <location>
        <begin position="52"/>
        <end position="63"/>
    </location>
</feature>
<evidence type="ECO:0000313" key="8">
    <source>
        <dbReference type="Proteomes" id="UP000824037"/>
    </source>
</evidence>
<dbReference type="CDD" id="cd13639">
    <property type="entry name" value="PBP2_OpuAC_like"/>
    <property type="match status" value="1"/>
</dbReference>
<dbReference type="GO" id="GO:0015226">
    <property type="term" value="F:carnitine transmembrane transporter activity"/>
    <property type="evidence" value="ECO:0007669"/>
    <property type="project" value="TreeGrafter"/>
</dbReference>
<dbReference type="GO" id="GO:0005275">
    <property type="term" value="F:amine transmembrane transporter activity"/>
    <property type="evidence" value="ECO:0007669"/>
    <property type="project" value="TreeGrafter"/>
</dbReference>
<proteinExistence type="predicted"/>
<comment type="caution">
    <text evidence="7">The sequence shown here is derived from an EMBL/GenBank/DDBJ whole genome shotgun (WGS) entry which is preliminary data.</text>
</comment>
<dbReference type="Gene3D" id="3.40.190.100">
    <property type="entry name" value="Glycine betaine-binding periplasmic protein, domain 2"/>
    <property type="match status" value="1"/>
</dbReference>
<evidence type="ECO:0000256" key="1">
    <source>
        <dbReference type="ARBA" id="ARBA00004236"/>
    </source>
</evidence>
<evidence type="ECO:0000313" key="7">
    <source>
        <dbReference type="EMBL" id="HIZ35430.1"/>
    </source>
</evidence>
<comment type="subcellular location">
    <subcellularLocation>
        <location evidence="1">Cell membrane</location>
    </subcellularLocation>
</comment>
<dbReference type="InterPro" id="IPR007210">
    <property type="entry name" value="ABC_Gly_betaine_transp_sub-bd"/>
</dbReference>
<organism evidence="7 8">
    <name type="scientific">Candidatus Ruania gallistercoris</name>
    <dbReference type="NCBI Taxonomy" id="2838746"/>
    <lineage>
        <taxon>Bacteria</taxon>
        <taxon>Bacillati</taxon>
        <taxon>Actinomycetota</taxon>
        <taxon>Actinomycetes</taxon>
        <taxon>Micrococcales</taxon>
        <taxon>Ruaniaceae</taxon>
        <taxon>Ruania</taxon>
    </lineage>
</organism>
<feature type="domain" description="ABC-type glycine betaine transport system substrate-binding" evidence="6">
    <location>
        <begin position="76"/>
        <end position="321"/>
    </location>
</feature>
<dbReference type="PANTHER" id="PTHR47737">
    <property type="entry name" value="GLYCINE BETAINE/PROLINE BETAINE TRANSPORT SYSTEM PERMEASE PROTEIN PROW"/>
    <property type="match status" value="1"/>
</dbReference>
<dbReference type="GO" id="GO:0015871">
    <property type="term" value="P:choline transport"/>
    <property type="evidence" value="ECO:0007669"/>
    <property type="project" value="TreeGrafter"/>
</dbReference>
<dbReference type="EMBL" id="DXBY01000110">
    <property type="protein sequence ID" value="HIZ35430.1"/>
    <property type="molecule type" value="Genomic_DNA"/>
</dbReference>
<keyword evidence="2" id="KW-0813">Transport</keyword>
<dbReference type="AlphaFoldDB" id="A0A9D2EDP8"/>
<sequence length="332" mass="34057">MAAVVALVLGGAGGFAGGFYGLGGGVTGAETQDLRDRVAELEGQVTDLEEELAAGEGVDDASSDDASTGDAGGSPVLIGVPAGWQESVAATHVWVQVLEELGYAVELMEIPDVGALYMALAAGEVDMTLGTWGADSQDYIDQNGADLEDLGSWFDEARMGIVVNEDAPITSLAELADHADEFNGEIIGIEEGSGVVQGTDQGAVPAYGLDDFTVQTGSTQDMLRAVAEAIDSGENVAATLWSPHWALDELPVRFLEDPEAAFGEPAAIHAYGTAGFAADHPELAECLAEISLTPEQVNSMVNTVIGTGGQGDPSAAQEWLASNPDVTCAALG</sequence>
<dbReference type="Pfam" id="PF04069">
    <property type="entry name" value="OpuAC"/>
    <property type="match status" value="1"/>
</dbReference>